<keyword evidence="4" id="KW-0732">Signal</keyword>
<dbReference type="InterPro" id="IPR050440">
    <property type="entry name" value="Laminin/Netrin_ECM"/>
</dbReference>
<evidence type="ECO:0000313" key="6">
    <source>
        <dbReference type="Proteomes" id="UP000887561"/>
    </source>
</evidence>
<sequence>MKNKIFQINWPIILFIFQIFLSANPLWNSSAKPDTPNAQRPCLPNFDGRLCEKCAPGFKNISAGCLDCDCNPIGSTSGDCNFTTGQCHCKSSFGDIKCDKCANGYYKSKETNDCIYCDCDPFGAEGEVCDESNGQCYCKLGFTGRGCDKYKTKN</sequence>
<proteinExistence type="predicted"/>
<name>A0A915LMZ7_MELJA</name>
<evidence type="ECO:0000259" key="5">
    <source>
        <dbReference type="PROSITE" id="PS50027"/>
    </source>
</evidence>
<feature type="domain" description="Laminin EGF-like" evidence="5">
    <location>
        <begin position="68"/>
        <end position="121"/>
    </location>
</feature>
<dbReference type="PANTHER" id="PTHR10574">
    <property type="entry name" value="NETRIN/LAMININ-RELATED"/>
    <property type="match status" value="1"/>
</dbReference>
<evidence type="ECO:0000313" key="7">
    <source>
        <dbReference type="WBParaSite" id="scaffold143_cov166.g379"/>
    </source>
</evidence>
<dbReference type="SMART" id="SM00180">
    <property type="entry name" value="EGF_Lam"/>
    <property type="match status" value="3"/>
</dbReference>
<feature type="disulfide bond" evidence="3">
    <location>
        <begin position="68"/>
        <end position="80"/>
    </location>
</feature>
<feature type="chain" id="PRO_5038124105" evidence="4">
    <location>
        <begin position="32"/>
        <end position="154"/>
    </location>
</feature>
<evidence type="ECO:0000256" key="4">
    <source>
        <dbReference type="SAM" id="SignalP"/>
    </source>
</evidence>
<evidence type="ECO:0000256" key="2">
    <source>
        <dbReference type="ARBA" id="ARBA00023292"/>
    </source>
</evidence>
<dbReference type="AlphaFoldDB" id="A0A915LMZ7"/>
<dbReference type="PANTHER" id="PTHR10574:SF406">
    <property type="entry name" value="LAMININ SUBUNIT ALPHA 5"/>
    <property type="match status" value="1"/>
</dbReference>
<organism evidence="6 7">
    <name type="scientific">Meloidogyne javanica</name>
    <name type="common">Root-knot nematode worm</name>
    <dbReference type="NCBI Taxonomy" id="6303"/>
    <lineage>
        <taxon>Eukaryota</taxon>
        <taxon>Metazoa</taxon>
        <taxon>Ecdysozoa</taxon>
        <taxon>Nematoda</taxon>
        <taxon>Chromadorea</taxon>
        <taxon>Rhabditida</taxon>
        <taxon>Tylenchina</taxon>
        <taxon>Tylenchomorpha</taxon>
        <taxon>Tylenchoidea</taxon>
        <taxon>Meloidogynidae</taxon>
        <taxon>Meloidogyninae</taxon>
        <taxon>Meloidogyne</taxon>
        <taxon>Meloidogyne incognita group</taxon>
    </lineage>
</organism>
<protein>
    <submittedName>
        <fullName evidence="7">Laminin EGF-like domain-containing protein</fullName>
    </submittedName>
</protein>
<evidence type="ECO:0000256" key="3">
    <source>
        <dbReference type="PROSITE-ProRule" id="PRU00460"/>
    </source>
</evidence>
<dbReference type="WBParaSite" id="scaffold143_cov166.g379">
    <property type="protein sequence ID" value="scaffold143_cov166.g379"/>
    <property type="gene ID" value="scaffold143_cov166.g379"/>
</dbReference>
<keyword evidence="1 3" id="KW-1015">Disulfide bond</keyword>
<evidence type="ECO:0000256" key="1">
    <source>
        <dbReference type="ARBA" id="ARBA00023157"/>
    </source>
</evidence>
<dbReference type="PROSITE" id="PS50027">
    <property type="entry name" value="EGF_LAM_2"/>
    <property type="match status" value="1"/>
</dbReference>
<dbReference type="PRINTS" id="PR00011">
    <property type="entry name" value="EGFLAMININ"/>
</dbReference>
<dbReference type="SUPFAM" id="SSF57196">
    <property type="entry name" value="EGF/Laminin"/>
    <property type="match status" value="3"/>
</dbReference>
<dbReference type="Pfam" id="PF00053">
    <property type="entry name" value="EGF_laminin"/>
    <property type="match status" value="3"/>
</dbReference>
<reference evidence="7" key="1">
    <citation type="submission" date="2022-11" db="UniProtKB">
        <authorList>
            <consortium name="WormBaseParasite"/>
        </authorList>
    </citation>
    <scope>IDENTIFICATION</scope>
</reference>
<keyword evidence="2 3" id="KW-0424">Laminin EGF-like domain</keyword>
<accession>A0A915LMZ7</accession>
<dbReference type="GO" id="GO:0009887">
    <property type="term" value="P:animal organ morphogenesis"/>
    <property type="evidence" value="ECO:0007669"/>
    <property type="project" value="TreeGrafter"/>
</dbReference>
<dbReference type="Gene3D" id="2.10.25.10">
    <property type="entry name" value="Laminin"/>
    <property type="match status" value="3"/>
</dbReference>
<keyword evidence="6" id="KW-1185">Reference proteome</keyword>
<comment type="caution">
    <text evidence="3">Lacks conserved residue(s) required for the propagation of feature annotation.</text>
</comment>
<feature type="disulfide bond" evidence="3">
    <location>
        <begin position="89"/>
        <end position="98"/>
    </location>
</feature>
<dbReference type="GO" id="GO:0009888">
    <property type="term" value="P:tissue development"/>
    <property type="evidence" value="ECO:0007669"/>
    <property type="project" value="TreeGrafter"/>
</dbReference>
<feature type="signal peptide" evidence="4">
    <location>
        <begin position="1"/>
        <end position="31"/>
    </location>
</feature>
<dbReference type="CDD" id="cd00055">
    <property type="entry name" value="EGF_Lam"/>
    <property type="match status" value="2"/>
</dbReference>
<feature type="disulfide bond" evidence="3">
    <location>
        <begin position="70"/>
        <end position="87"/>
    </location>
</feature>
<dbReference type="InterPro" id="IPR002049">
    <property type="entry name" value="LE_dom"/>
</dbReference>
<dbReference type="FunFam" id="2.10.25.10:FF:000082">
    <property type="entry name" value="Laminin subunit alpha 1"/>
    <property type="match status" value="1"/>
</dbReference>
<dbReference type="Proteomes" id="UP000887561">
    <property type="component" value="Unplaced"/>
</dbReference>